<proteinExistence type="predicted"/>
<protein>
    <submittedName>
        <fullName evidence="1">Uncharacterized protein</fullName>
    </submittedName>
</protein>
<evidence type="ECO:0000313" key="1">
    <source>
        <dbReference type="EMBL" id="KAI3785494.1"/>
    </source>
</evidence>
<sequence>MNKQEYISSISLARFVLLCDSLGNDLPKAMPVDIVDPVKISRFVKGEEDEEKCAICVEEYQADKLIGILPCKHTYHEECIKNWFKKKKECPICRELRSGSPRLVKHNYFLHCLHKKGSLDVLSFCELLDSNEYFNST</sequence>
<dbReference type="EMBL" id="CM042031">
    <property type="protein sequence ID" value="KAI3785494.1"/>
    <property type="molecule type" value="Genomic_DNA"/>
</dbReference>
<organism evidence="1 2">
    <name type="scientific">Smallanthus sonchifolius</name>
    <dbReference type="NCBI Taxonomy" id="185202"/>
    <lineage>
        <taxon>Eukaryota</taxon>
        <taxon>Viridiplantae</taxon>
        <taxon>Streptophyta</taxon>
        <taxon>Embryophyta</taxon>
        <taxon>Tracheophyta</taxon>
        <taxon>Spermatophyta</taxon>
        <taxon>Magnoliopsida</taxon>
        <taxon>eudicotyledons</taxon>
        <taxon>Gunneridae</taxon>
        <taxon>Pentapetalae</taxon>
        <taxon>asterids</taxon>
        <taxon>campanulids</taxon>
        <taxon>Asterales</taxon>
        <taxon>Asteraceae</taxon>
        <taxon>Asteroideae</taxon>
        <taxon>Heliantheae alliance</taxon>
        <taxon>Millerieae</taxon>
        <taxon>Smallanthus</taxon>
    </lineage>
</organism>
<gene>
    <name evidence="1" type="ORF">L1987_44613</name>
</gene>
<keyword evidence="2" id="KW-1185">Reference proteome</keyword>
<reference evidence="1 2" key="2">
    <citation type="journal article" date="2022" name="Mol. Ecol. Resour.">
        <title>The genomes of chicory, endive, great burdock and yacon provide insights into Asteraceae paleo-polyploidization history and plant inulin production.</title>
        <authorList>
            <person name="Fan W."/>
            <person name="Wang S."/>
            <person name="Wang H."/>
            <person name="Wang A."/>
            <person name="Jiang F."/>
            <person name="Liu H."/>
            <person name="Zhao H."/>
            <person name="Xu D."/>
            <person name="Zhang Y."/>
        </authorList>
    </citation>
    <scope>NUCLEOTIDE SEQUENCE [LARGE SCALE GENOMIC DNA]</scope>
    <source>
        <strain evidence="2">cv. Yunnan</strain>
        <tissue evidence="1">Leaves</tissue>
    </source>
</reference>
<accession>A0ACB9GPX8</accession>
<comment type="caution">
    <text evidence="1">The sequence shown here is derived from an EMBL/GenBank/DDBJ whole genome shotgun (WGS) entry which is preliminary data.</text>
</comment>
<evidence type="ECO:0000313" key="2">
    <source>
        <dbReference type="Proteomes" id="UP001056120"/>
    </source>
</evidence>
<reference evidence="2" key="1">
    <citation type="journal article" date="2022" name="Mol. Ecol. Resour.">
        <title>The genomes of chicory, endive, great burdock and yacon provide insights into Asteraceae palaeo-polyploidization history and plant inulin production.</title>
        <authorList>
            <person name="Fan W."/>
            <person name="Wang S."/>
            <person name="Wang H."/>
            <person name="Wang A."/>
            <person name="Jiang F."/>
            <person name="Liu H."/>
            <person name="Zhao H."/>
            <person name="Xu D."/>
            <person name="Zhang Y."/>
        </authorList>
    </citation>
    <scope>NUCLEOTIDE SEQUENCE [LARGE SCALE GENOMIC DNA]</scope>
    <source>
        <strain evidence="2">cv. Yunnan</strain>
    </source>
</reference>
<dbReference type="Proteomes" id="UP001056120">
    <property type="component" value="Linkage Group LG14"/>
</dbReference>
<name>A0ACB9GPX8_9ASTR</name>